<comment type="caution">
    <text evidence="1">The sequence shown here is derived from an EMBL/GenBank/DDBJ whole genome shotgun (WGS) entry which is preliminary data.</text>
</comment>
<evidence type="ECO:0000313" key="1">
    <source>
        <dbReference type="EMBL" id="PNL61584.1"/>
    </source>
</evidence>
<reference evidence="1" key="1">
    <citation type="submission" date="2017-12" db="EMBL/GenBank/DDBJ databases">
        <title>FDA dAtabase for Regulatory Grade micrObial Sequences (FDA-ARGOS): Supporting development and validation of Infectious Disease Dx tests.</title>
        <authorList>
            <person name="Kerrigan L."/>
            <person name="Tallon L.J."/>
            <person name="Sadzewicz L."/>
            <person name="Sengamalay N."/>
            <person name="Ott S."/>
            <person name="Godinez A."/>
            <person name="Nagaraj S."/>
            <person name="Vavikolanu K."/>
            <person name="Vyas G."/>
            <person name="Nadendla S."/>
            <person name="Aluvathingal J."/>
            <person name="Sichtig H."/>
        </authorList>
    </citation>
    <scope>NUCLEOTIDE SEQUENCE [LARGE SCALE GENOMIC DNA]</scope>
    <source>
        <strain evidence="1">FDAARGOS_200</strain>
    </source>
</reference>
<accession>A0AAX0WTC0</accession>
<dbReference type="Proteomes" id="UP000192511">
    <property type="component" value="Unassembled WGS sequence"/>
</dbReference>
<proteinExistence type="predicted"/>
<keyword evidence="2" id="KW-1185">Reference proteome</keyword>
<organism evidence="1 2">
    <name type="scientific">Legionella anisa</name>
    <dbReference type="NCBI Taxonomy" id="28082"/>
    <lineage>
        <taxon>Bacteria</taxon>
        <taxon>Pseudomonadati</taxon>
        <taxon>Pseudomonadota</taxon>
        <taxon>Gammaproteobacteria</taxon>
        <taxon>Legionellales</taxon>
        <taxon>Legionellaceae</taxon>
        <taxon>Legionella</taxon>
    </lineage>
</organism>
<dbReference type="RefSeq" id="WP_019232090.1">
    <property type="nucleotide sequence ID" value="NZ_CAAAHR010000007.1"/>
</dbReference>
<sequence>MTKTKLNDKVSRREQFHQKIAKLLEEKPQTTISDKWTANAKGVFCEVDWMDYRAAKASFDKQYKEAPPNSSNLIHDHSLPVPYIAHYTEPSNLIQLLKLLGEDKMAKEYEEMIKEENLQIAAKLNQLMQKDGIEWKADERGVFCTHSLEIPSSEHPGEKGQWAFIEKLESYGITALPSSLRGSPVINGEEQPRKVKIEANYSDGESLEDLNGRLDIELAKKANADKSFSMKSRLIEMREDVQSYPPVFGKIIEFCNNHPKVDGLQTIQSMLKQAPLSKSYDTAFNEVIELAQWKKSDTELSKGFHQKFRGRDPEVEDFYQKLAALNPRDKESVSQFEAYMEEHTPKESYGYGS</sequence>
<evidence type="ECO:0000313" key="2">
    <source>
        <dbReference type="Proteomes" id="UP000192511"/>
    </source>
</evidence>
<protein>
    <submittedName>
        <fullName evidence="1">Uncharacterized protein</fullName>
    </submittedName>
</protein>
<dbReference type="EMBL" id="NBTX02000004">
    <property type="protein sequence ID" value="PNL61584.1"/>
    <property type="molecule type" value="Genomic_DNA"/>
</dbReference>
<gene>
    <name evidence="1" type="ORF">A6J39_010385</name>
</gene>
<name>A0AAX0WTC0_9GAMM</name>
<dbReference type="AlphaFoldDB" id="A0AAX0WTC0"/>
<dbReference type="GeneID" id="98066104"/>